<gene>
    <name evidence="3" type="ORF">LAFE_0G03048G</name>
</gene>
<reference evidence="3 4" key="1">
    <citation type="submission" date="2016-03" db="EMBL/GenBank/DDBJ databases">
        <authorList>
            <person name="Devillers H."/>
        </authorList>
    </citation>
    <scope>NUCLEOTIDE SEQUENCE [LARGE SCALE GENOMIC DNA]</scope>
    <source>
        <strain evidence="3">CBS 6772</strain>
    </source>
</reference>
<dbReference type="SUPFAM" id="SSF143113">
    <property type="entry name" value="NAP-like"/>
    <property type="match status" value="1"/>
</dbReference>
<dbReference type="STRING" id="4955.A0A1G4MGS1"/>
<comment type="similarity">
    <text evidence="1">Belongs to the nucleosome assembly protein (NAP) family.</text>
</comment>
<proteinExistence type="inferred from homology"/>
<feature type="region of interest" description="Disordered" evidence="2">
    <location>
        <begin position="234"/>
        <end position="275"/>
    </location>
</feature>
<dbReference type="InterPro" id="IPR002164">
    <property type="entry name" value="NAP_family"/>
</dbReference>
<protein>
    <submittedName>
        <fullName evidence="3">LAFE_0G03048g1_1</fullName>
    </submittedName>
</protein>
<dbReference type="InterPro" id="IPR037231">
    <property type="entry name" value="NAP-like_sf"/>
</dbReference>
<dbReference type="PANTHER" id="PTHR11875">
    <property type="entry name" value="TESTIS-SPECIFIC Y-ENCODED PROTEIN"/>
    <property type="match status" value="1"/>
</dbReference>
<evidence type="ECO:0000256" key="1">
    <source>
        <dbReference type="ARBA" id="ARBA00009947"/>
    </source>
</evidence>
<dbReference type="Gene3D" id="3.30.1120.90">
    <property type="entry name" value="Nucleosome assembly protein"/>
    <property type="match status" value="1"/>
</dbReference>
<keyword evidence="4" id="KW-1185">Reference proteome</keyword>
<dbReference type="OMA" id="PGKEFPN"/>
<dbReference type="OrthoDB" id="19419at2759"/>
<evidence type="ECO:0000313" key="3">
    <source>
        <dbReference type="EMBL" id="SCW03105.1"/>
    </source>
</evidence>
<dbReference type="AlphaFoldDB" id="A0A1G4MGS1"/>
<evidence type="ECO:0000313" key="4">
    <source>
        <dbReference type="Proteomes" id="UP000190831"/>
    </source>
</evidence>
<dbReference type="GO" id="GO:0005634">
    <property type="term" value="C:nucleus"/>
    <property type="evidence" value="ECO:0007669"/>
    <property type="project" value="InterPro"/>
</dbReference>
<evidence type="ECO:0000256" key="2">
    <source>
        <dbReference type="SAM" id="MobiDB-lite"/>
    </source>
</evidence>
<accession>A0A1G4MGS1</accession>
<organism evidence="3 4">
    <name type="scientific">Lachancea fermentati</name>
    <name type="common">Zygosaccharomyces fermentati</name>
    <dbReference type="NCBI Taxonomy" id="4955"/>
    <lineage>
        <taxon>Eukaryota</taxon>
        <taxon>Fungi</taxon>
        <taxon>Dikarya</taxon>
        <taxon>Ascomycota</taxon>
        <taxon>Saccharomycotina</taxon>
        <taxon>Saccharomycetes</taxon>
        <taxon>Saccharomycetales</taxon>
        <taxon>Saccharomycetaceae</taxon>
        <taxon>Lachancea</taxon>
    </lineage>
</organism>
<feature type="compositionally biased region" description="Acidic residues" evidence="2">
    <location>
        <begin position="237"/>
        <end position="247"/>
    </location>
</feature>
<sequence>MSIDIEKTSEALEALASWEDGMEEVEKDVELFRLRKVAPLYERRNVLIKDIPGFWSIVLNQHSDFANYVRASDFKYIDAIKAIEIKWLCLDDSTVNPRNFELTVEFNGIDGDFEKQIVTKVFEIEHDVSKIRYREKRTEEDDALDEELGYLTSKPVDIKWPKSYDEINPDLITDKRSSVGKRNYRSGMKSFFGWFRWTGLKPGKEFPNGDGLANLFIEELYPYCIKYYTDAQRDVADESESDEEASDEPIQLDLSDKEESEDEDGVLRSEKRRKL</sequence>
<dbReference type="Proteomes" id="UP000190831">
    <property type="component" value="Chromosome G"/>
</dbReference>
<dbReference type="GO" id="GO:0006334">
    <property type="term" value="P:nucleosome assembly"/>
    <property type="evidence" value="ECO:0007669"/>
    <property type="project" value="InterPro"/>
</dbReference>
<name>A0A1G4MGS1_LACFM</name>
<dbReference type="EMBL" id="LT598486">
    <property type="protein sequence ID" value="SCW03105.1"/>
    <property type="molecule type" value="Genomic_DNA"/>
</dbReference>